<evidence type="ECO:0000313" key="5">
    <source>
        <dbReference type="EMBL" id="CAL1126707.1"/>
    </source>
</evidence>
<feature type="region of interest" description="Disordered" evidence="2">
    <location>
        <begin position="15"/>
        <end position="52"/>
    </location>
</feature>
<dbReference type="Proteomes" id="UP001152797">
    <property type="component" value="Unassembled WGS sequence"/>
</dbReference>
<evidence type="ECO:0000256" key="1">
    <source>
        <dbReference type="SAM" id="Coils"/>
    </source>
</evidence>
<keyword evidence="3" id="KW-0472">Membrane</keyword>
<dbReference type="EMBL" id="CAMXCT020000069">
    <property type="protein sequence ID" value="CAL1126707.1"/>
    <property type="molecule type" value="Genomic_DNA"/>
</dbReference>
<reference evidence="5" key="2">
    <citation type="submission" date="2024-04" db="EMBL/GenBank/DDBJ databases">
        <authorList>
            <person name="Chen Y."/>
            <person name="Shah S."/>
            <person name="Dougan E. K."/>
            <person name="Thang M."/>
            <person name="Chan C."/>
        </authorList>
    </citation>
    <scope>NUCLEOTIDE SEQUENCE [LARGE SCALE GENOMIC DNA]</scope>
</reference>
<dbReference type="AlphaFoldDB" id="A0A9P1BHB0"/>
<organism evidence="4">
    <name type="scientific">Cladocopium goreaui</name>
    <dbReference type="NCBI Taxonomy" id="2562237"/>
    <lineage>
        <taxon>Eukaryota</taxon>
        <taxon>Sar</taxon>
        <taxon>Alveolata</taxon>
        <taxon>Dinophyceae</taxon>
        <taxon>Suessiales</taxon>
        <taxon>Symbiodiniaceae</taxon>
        <taxon>Cladocopium</taxon>
    </lineage>
</organism>
<dbReference type="EMBL" id="CAMXCT010000069">
    <property type="protein sequence ID" value="CAI3973332.1"/>
    <property type="molecule type" value="Genomic_DNA"/>
</dbReference>
<evidence type="ECO:0000256" key="3">
    <source>
        <dbReference type="SAM" id="Phobius"/>
    </source>
</evidence>
<dbReference type="OrthoDB" id="10340557at2759"/>
<name>A0A9P1BHB0_9DINO</name>
<reference evidence="4" key="1">
    <citation type="submission" date="2022-10" db="EMBL/GenBank/DDBJ databases">
        <authorList>
            <person name="Chen Y."/>
            <person name="Dougan E. K."/>
            <person name="Chan C."/>
            <person name="Rhodes N."/>
            <person name="Thang M."/>
        </authorList>
    </citation>
    <scope>NUCLEOTIDE SEQUENCE</scope>
</reference>
<keyword evidence="6" id="KW-1185">Reference proteome</keyword>
<feature type="coiled-coil region" evidence="1">
    <location>
        <begin position="156"/>
        <end position="183"/>
    </location>
</feature>
<evidence type="ECO:0000313" key="6">
    <source>
        <dbReference type="Proteomes" id="UP001152797"/>
    </source>
</evidence>
<evidence type="ECO:0000313" key="4">
    <source>
        <dbReference type="EMBL" id="CAI3973332.1"/>
    </source>
</evidence>
<comment type="caution">
    <text evidence="4">The sequence shown here is derived from an EMBL/GenBank/DDBJ whole genome shotgun (WGS) entry which is preliminary data.</text>
</comment>
<sequence>MDDFDLLSEPSTAQAILGARPRTTRPEESDFDPNVPRRTAAQSGPGGGSGTVDLAELKRRIHGPGNWPRLAAWMAWAQDFAKERPRVAFGIFVTLLMLAMFGSIYISTRSPLPPGEQMSTTGSADIVLDAEPLTTAAPKESSWPKVTGSKDVQAVIDVVRKDNSLLRAELNGLRQELQDIKQLLRGATPAVAVSGAATAATAASAVVVPKEAPAGDDTGEIHAGGWINDCVAETCRARWLVQRLCGRYADCDIFRPSLGAS</sequence>
<accession>A0A9P1BHB0</accession>
<dbReference type="EMBL" id="CAMXCT030000069">
    <property type="protein sequence ID" value="CAL4760644.1"/>
    <property type="molecule type" value="Genomic_DNA"/>
</dbReference>
<keyword evidence="3" id="KW-1133">Transmembrane helix</keyword>
<gene>
    <name evidence="4" type="ORF">C1SCF055_LOCUS1849</name>
</gene>
<evidence type="ECO:0000256" key="2">
    <source>
        <dbReference type="SAM" id="MobiDB-lite"/>
    </source>
</evidence>
<feature type="transmembrane region" description="Helical" evidence="3">
    <location>
        <begin position="87"/>
        <end position="106"/>
    </location>
</feature>
<proteinExistence type="predicted"/>
<protein>
    <submittedName>
        <fullName evidence="4">Uncharacterized protein</fullName>
    </submittedName>
</protein>
<keyword evidence="3" id="KW-0812">Transmembrane</keyword>
<keyword evidence="1" id="KW-0175">Coiled coil</keyword>